<evidence type="ECO:0000259" key="3">
    <source>
        <dbReference type="Pfam" id="PF12849"/>
    </source>
</evidence>
<keyword evidence="1 2" id="KW-0732">Signal</keyword>
<dbReference type="Gene3D" id="3.40.190.10">
    <property type="entry name" value="Periplasmic binding protein-like II"/>
    <property type="match status" value="2"/>
</dbReference>
<sequence length="256" mass="27379">MSIFRFCLPAALCLALGKTCAAEPDAITLHVRGAAELAPRLQAAAERYMTLHRRASVVIVRGGSVFALKSLLHGSADVAMVYGPPPLVMREALRERRNSLNSVLLEQLPLTPVVHPGNPLREIRLDHLRAIFAGDIQDWRVLGGPAGPMTPLVETPTYGVGLAWKEAMVGERGRLARSAQLTTAEDKAADMARMPGAISFAAPWQLGPGLKPLRIVADAAEQARLPSAALSAWTRRDSPPAVHAFVAALRAGRGES</sequence>
<dbReference type="SUPFAM" id="SSF53850">
    <property type="entry name" value="Periplasmic binding protein-like II"/>
    <property type="match status" value="1"/>
</dbReference>
<protein>
    <submittedName>
        <fullName evidence="4">Phosphate ABC transporter substrate-binding protein (PhoT family)</fullName>
    </submittedName>
</protein>
<gene>
    <name evidence="4" type="ORF">DFR34_102118</name>
</gene>
<accession>A0A318KUH2</accession>
<dbReference type="InterPro" id="IPR024370">
    <property type="entry name" value="PBP_domain"/>
</dbReference>
<dbReference type="PANTHER" id="PTHR30570:SF1">
    <property type="entry name" value="PHOSPHATE-BINDING PROTEIN PSTS"/>
    <property type="match status" value="1"/>
</dbReference>
<evidence type="ECO:0000256" key="1">
    <source>
        <dbReference type="ARBA" id="ARBA00022729"/>
    </source>
</evidence>
<dbReference type="Proteomes" id="UP000247555">
    <property type="component" value="Unassembled WGS sequence"/>
</dbReference>
<dbReference type="OrthoDB" id="8617551at2"/>
<reference evidence="4 5" key="1">
    <citation type="submission" date="2018-05" db="EMBL/GenBank/DDBJ databases">
        <title>Genomic Encyclopedia of Type Strains, Phase IV (KMG-IV): sequencing the most valuable type-strain genomes for metagenomic binning, comparative biology and taxonomic classification.</title>
        <authorList>
            <person name="Goeker M."/>
        </authorList>
    </citation>
    <scope>NUCLEOTIDE SEQUENCE [LARGE SCALE GENOMIC DNA]</scope>
    <source>
        <strain evidence="4 5">DSM 29661</strain>
    </source>
</reference>
<keyword evidence="5" id="KW-1185">Reference proteome</keyword>
<comment type="caution">
    <text evidence="4">The sequence shown here is derived from an EMBL/GenBank/DDBJ whole genome shotgun (WGS) entry which is preliminary data.</text>
</comment>
<feature type="signal peptide" evidence="2">
    <location>
        <begin position="1"/>
        <end position="21"/>
    </location>
</feature>
<dbReference type="RefSeq" id="WP_158281717.1">
    <property type="nucleotide sequence ID" value="NZ_QJKI01000002.1"/>
</dbReference>
<dbReference type="PANTHER" id="PTHR30570">
    <property type="entry name" value="PERIPLASMIC PHOSPHATE BINDING COMPONENT OF PHOSPHATE ABC TRANSPORTER"/>
    <property type="match status" value="1"/>
</dbReference>
<dbReference type="Pfam" id="PF12849">
    <property type="entry name" value="PBP_like_2"/>
    <property type="match status" value="1"/>
</dbReference>
<dbReference type="InterPro" id="IPR050811">
    <property type="entry name" value="Phosphate_ABC_transporter"/>
</dbReference>
<dbReference type="EMBL" id="QJKI01000002">
    <property type="protein sequence ID" value="PXX81279.1"/>
    <property type="molecule type" value="Genomic_DNA"/>
</dbReference>
<evidence type="ECO:0000313" key="5">
    <source>
        <dbReference type="Proteomes" id="UP000247555"/>
    </source>
</evidence>
<feature type="chain" id="PRO_5016287406" evidence="2">
    <location>
        <begin position="22"/>
        <end position="256"/>
    </location>
</feature>
<evidence type="ECO:0000313" key="4">
    <source>
        <dbReference type="EMBL" id="PXX81279.1"/>
    </source>
</evidence>
<organism evidence="4 5">
    <name type="scientific">Rivihabitans pingtungensis</name>
    <dbReference type="NCBI Taxonomy" id="1054498"/>
    <lineage>
        <taxon>Bacteria</taxon>
        <taxon>Pseudomonadati</taxon>
        <taxon>Pseudomonadota</taxon>
        <taxon>Betaproteobacteria</taxon>
        <taxon>Neisseriales</taxon>
        <taxon>Aquaspirillaceae</taxon>
        <taxon>Rivihabitans</taxon>
    </lineage>
</organism>
<proteinExistence type="predicted"/>
<feature type="domain" description="PBP" evidence="3">
    <location>
        <begin position="24"/>
        <end position="200"/>
    </location>
</feature>
<evidence type="ECO:0000256" key="2">
    <source>
        <dbReference type="SAM" id="SignalP"/>
    </source>
</evidence>
<name>A0A318KUH2_9NEIS</name>
<dbReference type="AlphaFoldDB" id="A0A318KUH2"/>